<feature type="transmembrane region" description="Helical" evidence="1">
    <location>
        <begin position="127"/>
        <end position="145"/>
    </location>
</feature>
<evidence type="ECO:0008006" key="4">
    <source>
        <dbReference type="Google" id="ProtNLM"/>
    </source>
</evidence>
<reference evidence="2 3" key="1">
    <citation type="submission" date="2016-05" db="EMBL/GenBank/DDBJ databases">
        <title>Draft Genome Sequences of Stenotrophomonas maltophilia Strains Sm32COP, Sm41DVV, Sm46PAILV, SmF3, SmF22, SmSOFb1 and SmCVFa1, Isolated from Different Manures, in France.</title>
        <authorList>
            <person name="Nazaret S."/>
            <person name="Bodilis J."/>
        </authorList>
    </citation>
    <scope>NUCLEOTIDE SEQUENCE [LARGE SCALE GENOMIC DNA]</scope>
    <source>
        <strain evidence="2 3">Sm41DVV</strain>
    </source>
</reference>
<feature type="transmembrane region" description="Helical" evidence="1">
    <location>
        <begin position="96"/>
        <end position="115"/>
    </location>
</feature>
<feature type="transmembrane region" description="Helical" evidence="1">
    <location>
        <begin position="219"/>
        <end position="237"/>
    </location>
</feature>
<evidence type="ECO:0000313" key="2">
    <source>
        <dbReference type="EMBL" id="OBU62783.1"/>
    </source>
</evidence>
<evidence type="ECO:0000256" key="1">
    <source>
        <dbReference type="SAM" id="Phobius"/>
    </source>
</evidence>
<protein>
    <recommendedName>
        <fullName evidence="4">O-antigen ligase domain-containing protein</fullName>
    </recommendedName>
</protein>
<organism evidence="2 3">
    <name type="scientific">Stenotrophomonas maltophilia</name>
    <name type="common">Pseudomonas maltophilia</name>
    <name type="synonym">Xanthomonas maltophilia</name>
    <dbReference type="NCBI Taxonomy" id="40324"/>
    <lineage>
        <taxon>Bacteria</taxon>
        <taxon>Pseudomonadati</taxon>
        <taxon>Pseudomonadota</taxon>
        <taxon>Gammaproteobacteria</taxon>
        <taxon>Lysobacterales</taxon>
        <taxon>Lysobacteraceae</taxon>
        <taxon>Stenotrophomonas</taxon>
        <taxon>Stenotrophomonas maltophilia group</taxon>
    </lineage>
</organism>
<feature type="transmembrane region" description="Helical" evidence="1">
    <location>
        <begin position="185"/>
        <end position="207"/>
    </location>
</feature>
<keyword evidence="1" id="KW-0472">Membrane</keyword>
<sequence>MSISSAFTIKRRPYPISLLYLGTILIVTTAWLPRLSGVTVGEPMLDLVFAASSAALLWVYGARKDRLFAQQLFWIGYLVAGAALAVGLRNTNPLDFAQAYKFVWYLILLAPFAWAPGPMKSEDFRRLLNLCLFMFFSVYLAKRVIGIDRPVLMTENNFEIIFLSLVYFSAHVSGVKISGLQTGTLLAVVILSGSRSAAIAAALAVLFAFDFRSRNSAKVVGGMIAGTAAVVFAFLIFENRSQGGIESIDRFRFLMMFLESIRDWDTTDYLLGADRISPLPAHVCSSLSYYQSLFSFSGNGSCYSVILHSFNMRVIYDHGLAVTALTFIYLIGVMKNAKRHQRLCVILIVLASGLSVSALNNVYTTLGIALVCLAAGAAKNERCE</sequence>
<evidence type="ECO:0000313" key="3">
    <source>
        <dbReference type="Proteomes" id="UP000092125"/>
    </source>
</evidence>
<dbReference type="EMBL" id="LYVI01000002">
    <property type="protein sequence ID" value="OBU62783.1"/>
    <property type="molecule type" value="Genomic_DNA"/>
</dbReference>
<keyword evidence="1" id="KW-0812">Transmembrane</keyword>
<proteinExistence type="predicted"/>
<feature type="transmembrane region" description="Helical" evidence="1">
    <location>
        <begin position="343"/>
        <end position="363"/>
    </location>
</feature>
<dbReference type="RefSeq" id="WP_065181477.1">
    <property type="nucleotide sequence ID" value="NZ_CAXOQU010000003.1"/>
</dbReference>
<feature type="transmembrane region" description="Helical" evidence="1">
    <location>
        <begin position="12"/>
        <end position="32"/>
    </location>
</feature>
<dbReference type="Proteomes" id="UP000092125">
    <property type="component" value="Unassembled WGS sequence"/>
</dbReference>
<gene>
    <name evidence="2" type="ORF">A9K56_03810</name>
</gene>
<accession>A0AAP7GUN4</accession>
<dbReference type="AlphaFoldDB" id="A0AAP7GUN4"/>
<feature type="transmembrane region" description="Helical" evidence="1">
    <location>
        <begin position="72"/>
        <end position="90"/>
    </location>
</feature>
<keyword evidence="1" id="KW-1133">Transmembrane helix</keyword>
<feature type="transmembrane region" description="Helical" evidence="1">
    <location>
        <begin position="314"/>
        <end position="331"/>
    </location>
</feature>
<comment type="caution">
    <text evidence="2">The sequence shown here is derived from an EMBL/GenBank/DDBJ whole genome shotgun (WGS) entry which is preliminary data.</text>
</comment>
<name>A0AAP7GUN4_STEMA</name>